<protein>
    <submittedName>
        <fullName evidence="1">Uncharacterized protein</fullName>
    </submittedName>
</protein>
<dbReference type="RefSeq" id="WP_345668841.1">
    <property type="nucleotide sequence ID" value="NZ_BAABKC010000044.1"/>
</dbReference>
<reference evidence="2" key="1">
    <citation type="journal article" date="2019" name="Int. J. Syst. Evol. Microbiol.">
        <title>The Global Catalogue of Microorganisms (GCM) 10K type strain sequencing project: providing services to taxonomists for standard genome sequencing and annotation.</title>
        <authorList>
            <consortium name="The Broad Institute Genomics Platform"/>
            <consortium name="The Broad Institute Genome Sequencing Center for Infectious Disease"/>
            <person name="Wu L."/>
            <person name="Ma J."/>
        </authorList>
    </citation>
    <scope>NUCLEOTIDE SEQUENCE [LARGE SCALE GENOMIC DNA]</scope>
    <source>
        <strain evidence="2">JCM 18410</strain>
    </source>
</reference>
<accession>A0ABP9KIU0</accession>
<comment type="caution">
    <text evidence="1">The sequence shown here is derived from an EMBL/GenBank/DDBJ whole genome shotgun (WGS) entry which is preliminary data.</text>
</comment>
<sequence>MESQIKRYREYRRTMDEAPDALQRFLAPFMERLTEKSLSNAVELMNEAERAELDRLLGVVDDGGRHGVPACAGSVQERPFRA</sequence>
<dbReference type="EMBL" id="BAABKC010000044">
    <property type="protein sequence ID" value="GAA5057292.1"/>
    <property type="molecule type" value="Genomic_DNA"/>
</dbReference>
<proteinExistence type="predicted"/>
<dbReference type="Proteomes" id="UP001500124">
    <property type="component" value="Unassembled WGS sequence"/>
</dbReference>
<evidence type="ECO:0000313" key="1">
    <source>
        <dbReference type="EMBL" id="GAA5057292.1"/>
    </source>
</evidence>
<evidence type="ECO:0000313" key="2">
    <source>
        <dbReference type="Proteomes" id="UP001500124"/>
    </source>
</evidence>
<gene>
    <name evidence="1" type="ORF">GCM10023336_31020</name>
</gene>
<organism evidence="1 2">
    <name type="scientific">Streptomyces similanensis</name>
    <dbReference type="NCBI Taxonomy" id="1274988"/>
    <lineage>
        <taxon>Bacteria</taxon>
        <taxon>Bacillati</taxon>
        <taxon>Actinomycetota</taxon>
        <taxon>Actinomycetes</taxon>
        <taxon>Kitasatosporales</taxon>
        <taxon>Streptomycetaceae</taxon>
        <taxon>Streptomyces</taxon>
    </lineage>
</organism>
<name>A0ABP9KIU0_9ACTN</name>
<keyword evidence="2" id="KW-1185">Reference proteome</keyword>